<evidence type="ECO:0000313" key="4">
    <source>
        <dbReference type="EMBL" id="TCS84180.1"/>
    </source>
</evidence>
<dbReference type="InterPro" id="IPR036390">
    <property type="entry name" value="WH_DNA-bd_sf"/>
</dbReference>
<comment type="similarity">
    <text evidence="1">Belongs to the DnaB/DnaD family.</text>
</comment>
<dbReference type="InterPro" id="IPR006343">
    <property type="entry name" value="DnaB/C_C"/>
</dbReference>
<dbReference type="NCBIfam" id="TIGR01446">
    <property type="entry name" value="DnaD_dom"/>
    <property type="match status" value="1"/>
</dbReference>
<dbReference type="InterPro" id="IPR034829">
    <property type="entry name" value="DnaD-like_sf"/>
</dbReference>
<dbReference type="Proteomes" id="UP000295788">
    <property type="component" value="Unassembled WGS sequence"/>
</dbReference>
<proteinExistence type="inferred from homology"/>
<dbReference type="InterPro" id="IPR053843">
    <property type="entry name" value="DnaD_N"/>
</dbReference>
<feature type="domain" description="DnaD N-terminal" evidence="3">
    <location>
        <begin position="19"/>
        <end position="120"/>
    </location>
</feature>
<dbReference type="RefSeq" id="WP_132767036.1">
    <property type="nucleotide sequence ID" value="NZ_SMAB01000002.1"/>
</dbReference>
<dbReference type="SUPFAM" id="SSF158499">
    <property type="entry name" value="DnaD domain-like"/>
    <property type="match status" value="1"/>
</dbReference>
<dbReference type="SUPFAM" id="SSF46785">
    <property type="entry name" value="Winged helix' DNA-binding domain"/>
    <property type="match status" value="1"/>
</dbReference>
<sequence>MQNENQFFLELLEEGSTTISNLLLSHYKELGLSDQEMMLIIHLLYYQGKGNSFPAVTELERRMTLNTEEMMRLLQRLVRQNYIRIDEKKDEVTGILSEVYNLTPLYQKLIHLMIHQYQKQQIEIRQQEKKEEVINIFQTFEQEFGRPLSPMEIEMINTWIDQDHYSIELIHYALKEAVFSNKLSFRYIDKILFEWQRKNLKTVDQIKLHLKKFREKQPTIKNQPFEEKKEYPEFEFYNWLENDES</sequence>
<dbReference type="PANTHER" id="PTHR37293:SF6">
    <property type="entry name" value="DNA REPLICATION PROTEIN DNAD"/>
    <property type="match status" value="1"/>
</dbReference>
<dbReference type="Pfam" id="PF07261">
    <property type="entry name" value="DnaB_2"/>
    <property type="match status" value="1"/>
</dbReference>
<keyword evidence="5" id="KW-1185">Reference proteome</keyword>
<reference evidence="4 5" key="1">
    <citation type="submission" date="2019-03" db="EMBL/GenBank/DDBJ databases">
        <title>Genomic Encyclopedia of Type Strains, Phase IV (KMG-IV): sequencing the most valuable type-strain genomes for metagenomic binning, comparative biology and taxonomic classification.</title>
        <authorList>
            <person name="Goeker M."/>
        </authorList>
    </citation>
    <scope>NUCLEOTIDE SEQUENCE [LARGE SCALE GENOMIC DNA]</scope>
    <source>
        <strain evidence="4 5">DSM 23802</strain>
    </source>
</reference>
<organism evidence="4 5">
    <name type="scientific">Tepidibacillus fermentans</name>
    <dbReference type="NCBI Taxonomy" id="1281767"/>
    <lineage>
        <taxon>Bacteria</taxon>
        <taxon>Bacillati</taxon>
        <taxon>Bacillota</taxon>
        <taxon>Bacilli</taxon>
        <taxon>Bacillales</taxon>
        <taxon>Bacillaceae</taxon>
        <taxon>Tepidibacillus</taxon>
    </lineage>
</organism>
<dbReference type="Pfam" id="PF21984">
    <property type="entry name" value="DnaD_N"/>
    <property type="match status" value="1"/>
</dbReference>
<dbReference type="InterPro" id="IPR053162">
    <property type="entry name" value="DnaD"/>
</dbReference>
<dbReference type="InterPro" id="IPR036388">
    <property type="entry name" value="WH-like_DNA-bd_sf"/>
</dbReference>
<evidence type="ECO:0000313" key="5">
    <source>
        <dbReference type="Proteomes" id="UP000295788"/>
    </source>
</evidence>
<comment type="caution">
    <text evidence="4">The sequence shown here is derived from an EMBL/GenBank/DDBJ whole genome shotgun (WGS) entry which is preliminary data.</text>
</comment>
<feature type="domain" description="DnaB/C C-terminal" evidence="2">
    <location>
        <begin position="137"/>
        <end position="209"/>
    </location>
</feature>
<evidence type="ECO:0000256" key="1">
    <source>
        <dbReference type="ARBA" id="ARBA00093462"/>
    </source>
</evidence>
<dbReference type="OrthoDB" id="9770238at2"/>
<evidence type="ECO:0000259" key="3">
    <source>
        <dbReference type="Pfam" id="PF21984"/>
    </source>
</evidence>
<gene>
    <name evidence="4" type="ORF">EDD72_102224</name>
</gene>
<dbReference type="AlphaFoldDB" id="A0A4R3KL02"/>
<evidence type="ECO:0000259" key="2">
    <source>
        <dbReference type="Pfam" id="PF07261"/>
    </source>
</evidence>
<protein>
    <submittedName>
        <fullName evidence="4">DNA replication protein DnaD</fullName>
    </submittedName>
</protein>
<dbReference type="Gene3D" id="1.10.10.630">
    <property type="entry name" value="DnaD domain-like"/>
    <property type="match status" value="1"/>
</dbReference>
<accession>A0A4R3KL02</accession>
<dbReference type="Gene3D" id="1.10.10.10">
    <property type="entry name" value="Winged helix-like DNA-binding domain superfamily/Winged helix DNA-binding domain"/>
    <property type="match status" value="1"/>
</dbReference>
<name>A0A4R3KL02_9BACI</name>
<dbReference type="EMBL" id="SMAB01000002">
    <property type="protein sequence ID" value="TCS84180.1"/>
    <property type="molecule type" value="Genomic_DNA"/>
</dbReference>
<dbReference type="PANTHER" id="PTHR37293">
    <property type="entry name" value="PHAGE REPLICATION PROTEIN-RELATED"/>
    <property type="match status" value="1"/>
</dbReference>